<dbReference type="GO" id="GO:0006281">
    <property type="term" value="P:DNA repair"/>
    <property type="evidence" value="ECO:0007669"/>
    <property type="project" value="UniProtKB-UniRule"/>
</dbReference>
<sequence>MANLNVDKDAFYRRLRKLYSHWNNAETENGLGKIDAIICTVGMDDDVVYSKSTAIQTWLFFLMSSLIPL</sequence>
<dbReference type="GO" id="GO:0031491">
    <property type="term" value="F:nucleosome binding"/>
    <property type="evidence" value="ECO:0007669"/>
    <property type="project" value="TreeGrafter"/>
</dbReference>
<dbReference type="AlphaFoldDB" id="A0AAV4WLK5"/>
<dbReference type="PANTHER" id="PTHR13980">
    <property type="entry name" value="CDC68 RELATED"/>
    <property type="match status" value="1"/>
</dbReference>
<dbReference type="Gene3D" id="3.40.350.10">
    <property type="entry name" value="Creatinase/prolidase N-terminal domain"/>
    <property type="match status" value="1"/>
</dbReference>
<dbReference type="Proteomes" id="UP001054945">
    <property type="component" value="Unassembled WGS sequence"/>
</dbReference>
<dbReference type="GO" id="GO:0035101">
    <property type="term" value="C:FACT complex"/>
    <property type="evidence" value="ECO:0007669"/>
    <property type="project" value="UniProtKB-UniRule"/>
</dbReference>
<keyword evidence="1" id="KW-0235">DNA replication</keyword>
<keyword evidence="1" id="KW-0804">Transcription</keyword>
<organism evidence="3 4">
    <name type="scientific">Caerostris extrusa</name>
    <name type="common">Bark spider</name>
    <name type="synonym">Caerostris bankana</name>
    <dbReference type="NCBI Taxonomy" id="172846"/>
    <lineage>
        <taxon>Eukaryota</taxon>
        <taxon>Metazoa</taxon>
        <taxon>Ecdysozoa</taxon>
        <taxon>Arthropoda</taxon>
        <taxon>Chelicerata</taxon>
        <taxon>Arachnida</taxon>
        <taxon>Araneae</taxon>
        <taxon>Araneomorphae</taxon>
        <taxon>Entelegynae</taxon>
        <taxon>Araneoidea</taxon>
        <taxon>Araneidae</taxon>
        <taxon>Caerostris</taxon>
    </lineage>
</organism>
<evidence type="ECO:0000313" key="3">
    <source>
        <dbReference type="EMBL" id="GIY82428.1"/>
    </source>
</evidence>
<keyword evidence="1" id="KW-0234">DNA repair</keyword>
<comment type="similarity">
    <text evidence="1">Belongs to the peptidase M24 family. SPT16 subfamily.</text>
</comment>
<keyword evidence="1" id="KW-0805">Transcription regulation</keyword>
<evidence type="ECO:0000259" key="2">
    <source>
        <dbReference type="Pfam" id="PF14826"/>
    </source>
</evidence>
<accession>A0AAV4WLK5</accession>
<dbReference type="GO" id="GO:0006260">
    <property type="term" value="P:DNA replication"/>
    <property type="evidence" value="ECO:0007669"/>
    <property type="project" value="UniProtKB-KW"/>
</dbReference>
<keyword evidence="1" id="KW-0539">Nucleus</keyword>
<comment type="subunit">
    <text evidence="1">Component of the FACT complex.</text>
</comment>
<comment type="subcellular location">
    <subcellularLocation>
        <location evidence="1">Nucleus</location>
    </subcellularLocation>
    <subcellularLocation>
        <location evidence="1">Chromosome</location>
    </subcellularLocation>
</comment>
<protein>
    <recommendedName>
        <fullName evidence="1">FACT complex subunit</fullName>
    </recommendedName>
</protein>
<dbReference type="PANTHER" id="PTHR13980:SF15">
    <property type="entry name" value="FACT COMPLEX SUBUNIT SPT16"/>
    <property type="match status" value="1"/>
</dbReference>
<comment type="caution">
    <text evidence="3">The sequence shown here is derived from an EMBL/GenBank/DDBJ whole genome shotgun (WGS) entry which is preliminary data.</text>
</comment>
<evidence type="ECO:0000256" key="1">
    <source>
        <dbReference type="RuleBase" id="RU367052"/>
    </source>
</evidence>
<dbReference type="GO" id="GO:0006368">
    <property type="term" value="P:transcription elongation by RNA polymerase II"/>
    <property type="evidence" value="ECO:0007669"/>
    <property type="project" value="TreeGrafter"/>
</dbReference>
<dbReference type="Pfam" id="PF14826">
    <property type="entry name" value="FACT-Spt16_Nlob"/>
    <property type="match status" value="1"/>
</dbReference>
<keyword evidence="1" id="KW-0158">Chromosome</keyword>
<dbReference type="InterPro" id="IPR029148">
    <property type="entry name" value="FACT-SPT16_Nlobe"/>
</dbReference>
<comment type="function">
    <text evidence="1">Component of the FACT complex, a general chromatin factor that acts to reorganize nucleosomes. The FACT complex is involved in multiple processes that require DNA as a template such as mRNA elongation, DNA replication and DNA repair. During transcription elongation the FACT complex acts as a histone chaperone that both destabilizes and restores nucleosomal structure. It facilitates the passage of RNA polymerase II and transcription by promoting the dissociation of one histone H2A-H2B dimer from the nucleosome, then subsequently promotes the reestablishment of the nucleosome following the passage of RNA polymerase II.</text>
</comment>
<proteinExistence type="inferred from homology"/>
<keyword evidence="1" id="KW-0227">DNA damage</keyword>
<name>A0AAV4WLK5_CAEEX</name>
<evidence type="ECO:0000313" key="4">
    <source>
        <dbReference type="Proteomes" id="UP001054945"/>
    </source>
</evidence>
<dbReference type="InterPro" id="IPR029149">
    <property type="entry name" value="Creatin/AminoP/Spt16_N"/>
</dbReference>
<dbReference type="EMBL" id="BPLR01016247">
    <property type="protein sequence ID" value="GIY82428.1"/>
    <property type="molecule type" value="Genomic_DNA"/>
</dbReference>
<gene>
    <name evidence="3" type="ORF">CEXT_242071</name>
</gene>
<keyword evidence="4" id="KW-1185">Reference proteome</keyword>
<reference evidence="3 4" key="1">
    <citation type="submission" date="2021-06" db="EMBL/GenBank/DDBJ databases">
        <title>Caerostris extrusa draft genome.</title>
        <authorList>
            <person name="Kono N."/>
            <person name="Arakawa K."/>
        </authorList>
    </citation>
    <scope>NUCLEOTIDE SEQUENCE [LARGE SCALE GENOMIC DNA]</scope>
</reference>
<feature type="domain" description="FACT complex subunit SPT16 N-terminal lobe" evidence="2">
    <location>
        <begin position="6"/>
        <end position="60"/>
    </location>
</feature>
<dbReference type="InterPro" id="IPR040258">
    <property type="entry name" value="Spt16"/>
</dbReference>